<dbReference type="GO" id="GO:0046872">
    <property type="term" value="F:metal ion binding"/>
    <property type="evidence" value="ECO:0007669"/>
    <property type="project" value="UniProtKB-KW"/>
</dbReference>
<evidence type="ECO:0000256" key="5">
    <source>
        <dbReference type="ARBA" id="ARBA00022801"/>
    </source>
</evidence>
<gene>
    <name evidence="13" type="ORF">GCM10011351_09970</name>
</gene>
<keyword evidence="5" id="KW-0378">Hydrolase</keyword>
<comment type="catalytic activity">
    <reaction evidence="11">
        <text>XTP + H2O = XDP + phosphate + H(+)</text>
        <dbReference type="Rhea" id="RHEA:28406"/>
        <dbReference type="ChEBI" id="CHEBI:15377"/>
        <dbReference type="ChEBI" id="CHEBI:15378"/>
        <dbReference type="ChEBI" id="CHEBI:43474"/>
        <dbReference type="ChEBI" id="CHEBI:59884"/>
        <dbReference type="ChEBI" id="CHEBI:61314"/>
        <dbReference type="EC" id="3.6.1.73"/>
    </reaction>
</comment>
<evidence type="ECO:0000259" key="12">
    <source>
        <dbReference type="Pfam" id="PF01931"/>
    </source>
</evidence>
<dbReference type="PANTHER" id="PTHR34699">
    <property type="match status" value="1"/>
</dbReference>
<evidence type="ECO:0000256" key="1">
    <source>
        <dbReference type="ARBA" id="ARBA00001936"/>
    </source>
</evidence>
<organism evidence="13 14">
    <name type="scientific">Paraliobacillus quinghaiensis</name>
    <dbReference type="NCBI Taxonomy" id="470815"/>
    <lineage>
        <taxon>Bacteria</taxon>
        <taxon>Bacillati</taxon>
        <taxon>Bacillota</taxon>
        <taxon>Bacilli</taxon>
        <taxon>Bacillales</taxon>
        <taxon>Bacillaceae</taxon>
        <taxon>Paraliobacillus</taxon>
    </lineage>
</organism>
<dbReference type="EC" id="3.6.1.73" evidence="9"/>
<accession>A0A917WT12</accession>
<dbReference type="PANTHER" id="PTHR34699:SF2">
    <property type="entry name" value="NON-CANONICAL PURINE NTP PHOSPHATASE_PRRC1 DOMAIN-CONTAINING PROTEIN"/>
    <property type="match status" value="1"/>
</dbReference>
<comment type="cofactor">
    <cofactor evidence="2">
        <name>Mg(2+)</name>
        <dbReference type="ChEBI" id="CHEBI:18420"/>
    </cofactor>
</comment>
<comment type="cofactor">
    <cofactor evidence="1">
        <name>Mn(2+)</name>
        <dbReference type="ChEBI" id="CHEBI:29035"/>
    </cofactor>
</comment>
<evidence type="ECO:0000256" key="11">
    <source>
        <dbReference type="ARBA" id="ARBA00048781"/>
    </source>
</evidence>
<keyword evidence="8" id="KW-0464">Manganese</keyword>
<comment type="caution">
    <text evidence="13">The sequence shown here is derived from an EMBL/GenBank/DDBJ whole genome shotgun (WGS) entry which is preliminary data.</text>
</comment>
<protein>
    <recommendedName>
        <fullName evidence="9">inosine/xanthosine triphosphatase</fullName>
        <ecNumber evidence="9">3.6.1.73</ecNumber>
    </recommendedName>
</protein>
<dbReference type="NCBIfam" id="NF002850">
    <property type="entry name" value="PRK03114.1"/>
    <property type="match status" value="1"/>
</dbReference>
<keyword evidence="3" id="KW-0479">Metal-binding</keyword>
<reference evidence="13" key="2">
    <citation type="submission" date="2020-09" db="EMBL/GenBank/DDBJ databases">
        <authorList>
            <person name="Sun Q."/>
            <person name="Zhou Y."/>
        </authorList>
    </citation>
    <scope>NUCLEOTIDE SEQUENCE</scope>
    <source>
        <strain evidence="13">CGMCC 1.6333</strain>
    </source>
</reference>
<proteinExistence type="predicted"/>
<dbReference type="SUPFAM" id="SSF52972">
    <property type="entry name" value="ITPase-like"/>
    <property type="match status" value="1"/>
</dbReference>
<keyword evidence="7" id="KW-0546">Nucleotide metabolism</keyword>
<reference evidence="13" key="1">
    <citation type="journal article" date="2014" name="Int. J. Syst. Evol. Microbiol.">
        <title>Complete genome sequence of Corynebacterium casei LMG S-19264T (=DSM 44701T), isolated from a smear-ripened cheese.</title>
        <authorList>
            <consortium name="US DOE Joint Genome Institute (JGI-PGF)"/>
            <person name="Walter F."/>
            <person name="Albersmeier A."/>
            <person name="Kalinowski J."/>
            <person name="Ruckert C."/>
        </authorList>
    </citation>
    <scope>NUCLEOTIDE SEQUENCE</scope>
    <source>
        <strain evidence="13">CGMCC 1.6333</strain>
    </source>
</reference>
<evidence type="ECO:0000313" key="14">
    <source>
        <dbReference type="Proteomes" id="UP000618460"/>
    </source>
</evidence>
<evidence type="ECO:0000313" key="13">
    <source>
        <dbReference type="EMBL" id="GGM26333.1"/>
    </source>
</evidence>
<feature type="domain" description="Non-canonical purine NTP phosphatase/PRRC1" evidence="12">
    <location>
        <begin position="6"/>
        <end position="153"/>
    </location>
</feature>
<evidence type="ECO:0000256" key="4">
    <source>
        <dbReference type="ARBA" id="ARBA00022741"/>
    </source>
</evidence>
<dbReference type="InterPro" id="IPR050299">
    <property type="entry name" value="YjjX_NTPase"/>
</dbReference>
<dbReference type="GO" id="GO:0009117">
    <property type="term" value="P:nucleotide metabolic process"/>
    <property type="evidence" value="ECO:0007669"/>
    <property type="project" value="UniProtKB-KW"/>
</dbReference>
<keyword evidence="14" id="KW-1185">Reference proteome</keyword>
<dbReference type="EMBL" id="BMLG01000003">
    <property type="protein sequence ID" value="GGM26333.1"/>
    <property type="molecule type" value="Genomic_DNA"/>
</dbReference>
<dbReference type="Gene3D" id="3.90.950.10">
    <property type="match status" value="1"/>
</dbReference>
<evidence type="ECO:0000256" key="2">
    <source>
        <dbReference type="ARBA" id="ARBA00001946"/>
    </source>
</evidence>
<evidence type="ECO:0000256" key="10">
    <source>
        <dbReference type="ARBA" id="ARBA00048174"/>
    </source>
</evidence>
<dbReference type="Proteomes" id="UP000618460">
    <property type="component" value="Unassembled WGS sequence"/>
</dbReference>
<keyword evidence="4" id="KW-0547">Nucleotide-binding</keyword>
<sequence length="170" mass="18756">MAIIIGSKNPTKVKAVQEVFNNQIVYAEDVPSNVSNQPLSDEETLMGASNRAKQAIDLNNAEIGIGLEGGVMELDGMTYLCSWGAMIDKKGVQFNASGARIPLPIEITEGLRQGKELGDLMDLYAQKQDVRKNEGAIGIFTNNLIGRKEMFVHILKLMKGQHEIYYKNKV</sequence>
<dbReference type="Pfam" id="PF01931">
    <property type="entry name" value="NTPase_I-T"/>
    <property type="match status" value="1"/>
</dbReference>
<evidence type="ECO:0000256" key="7">
    <source>
        <dbReference type="ARBA" id="ARBA00023080"/>
    </source>
</evidence>
<evidence type="ECO:0000256" key="3">
    <source>
        <dbReference type="ARBA" id="ARBA00022723"/>
    </source>
</evidence>
<evidence type="ECO:0000256" key="6">
    <source>
        <dbReference type="ARBA" id="ARBA00022842"/>
    </source>
</evidence>
<dbReference type="AlphaFoldDB" id="A0A917WT12"/>
<keyword evidence="6" id="KW-0460">Magnesium</keyword>
<dbReference type="OrthoDB" id="164951at2"/>
<name>A0A917WT12_9BACI</name>
<dbReference type="InterPro" id="IPR029001">
    <property type="entry name" value="ITPase-like_fam"/>
</dbReference>
<evidence type="ECO:0000256" key="8">
    <source>
        <dbReference type="ARBA" id="ARBA00023211"/>
    </source>
</evidence>
<evidence type="ECO:0000256" key="9">
    <source>
        <dbReference type="ARBA" id="ARBA00038901"/>
    </source>
</evidence>
<dbReference type="RefSeq" id="WP_117154631.1">
    <property type="nucleotide sequence ID" value="NZ_BMLG01000003.1"/>
</dbReference>
<dbReference type="GO" id="GO:0000166">
    <property type="term" value="F:nucleotide binding"/>
    <property type="evidence" value="ECO:0007669"/>
    <property type="project" value="UniProtKB-KW"/>
</dbReference>
<dbReference type="GO" id="GO:0103023">
    <property type="term" value="F:ITPase activity"/>
    <property type="evidence" value="ECO:0007669"/>
    <property type="project" value="UniProtKB-EC"/>
</dbReference>
<dbReference type="InterPro" id="IPR026533">
    <property type="entry name" value="NTPase/PRRC1"/>
</dbReference>
<comment type="catalytic activity">
    <reaction evidence="10">
        <text>ITP + H2O = IDP + phosphate + H(+)</text>
        <dbReference type="Rhea" id="RHEA:28330"/>
        <dbReference type="ChEBI" id="CHEBI:15377"/>
        <dbReference type="ChEBI" id="CHEBI:15378"/>
        <dbReference type="ChEBI" id="CHEBI:43474"/>
        <dbReference type="ChEBI" id="CHEBI:58280"/>
        <dbReference type="ChEBI" id="CHEBI:61402"/>
        <dbReference type="EC" id="3.6.1.73"/>
    </reaction>
</comment>